<sequence>MGQIKAGLCGYYGKGNGGDEALLASVLQMLPENVTPLVLSGNPKETRDRYQVESCDRMDAMQVWQALRSCDALIMGGGSLMQDATSLRNPIYYGGLMGIAERLGLKTIALAQGIGPLNSPITNWVAKRAFGGCTAITVRDRASAFLLQEWGISCMMAPDPVWNLEPSPVENLWDIPAPRVAVALRSHPQLTPERIDCLTRALVDFQTATQTTILLVPFQPASDLALAQSIQTQLRGANHIFCLEDPRKLKGLFQGVEMTIGMRYHALIMAAAHECKCFAISYDPKVSQLMAEINMPGWELEQIPHDPNEITQVWLEHYANGDPLNTAQIQALIDRSLIHRDLLVAALSK</sequence>
<accession>K9W2J8</accession>
<dbReference type="InterPro" id="IPR007345">
    <property type="entry name" value="Polysacch_pyruvyl_Trfase"/>
</dbReference>
<keyword evidence="3" id="KW-1185">Reference proteome</keyword>
<dbReference type="PANTHER" id="PTHR36836:SF1">
    <property type="entry name" value="COLANIC ACID BIOSYNTHESIS PROTEIN WCAK"/>
    <property type="match status" value="1"/>
</dbReference>
<dbReference type="PANTHER" id="PTHR36836">
    <property type="entry name" value="COLANIC ACID BIOSYNTHESIS PROTEIN WCAK"/>
    <property type="match status" value="1"/>
</dbReference>
<dbReference type="KEGG" id="cep:Cri9333_3149"/>
<dbReference type="RefSeq" id="WP_015204094.1">
    <property type="nucleotide sequence ID" value="NC_019753.1"/>
</dbReference>
<dbReference type="NCBIfam" id="TIGR03609">
    <property type="entry name" value="S_layer_CsaB"/>
    <property type="match status" value="1"/>
</dbReference>
<dbReference type="AlphaFoldDB" id="K9W2J8"/>
<dbReference type="Pfam" id="PF04230">
    <property type="entry name" value="PS_pyruv_trans"/>
    <property type="match status" value="1"/>
</dbReference>
<proteinExistence type="predicted"/>
<gene>
    <name evidence="2" type="ORF">Cri9333_3149</name>
</gene>
<feature type="domain" description="Polysaccharide pyruvyl transferase" evidence="1">
    <location>
        <begin position="16"/>
        <end position="284"/>
    </location>
</feature>
<organism evidence="2 3">
    <name type="scientific">Crinalium epipsammum PCC 9333</name>
    <dbReference type="NCBI Taxonomy" id="1173022"/>
    <lineage>
        <taxon>Bacteria</taxon>
        <taxon>Bacillati</taxon>
        <taxon>Cyanobacteriota</taxon>
        <taxon>Cyanophyceae</taxon>
        <taxon>Gomontiellales</taxon>
        <taxon>Gomontiellaceae</taxon>
        <taxon>Crinalium</taxon>
    </lineage>
</organism>
<dbReference type="STRING" id="1173022.Cri9333_3149"/>
<dbReference type="PATRIC" id="fig|1173022.3.peg.3406"/>
<dbReference type="eggNOG" id="COG2327">
    <property type="taxonomic scope" value="Bacteria"/>
</dbReference>
<dbReference type="InterPro" id="IPR019896">
    <property type="entry name" value="Polysacch_pyruvyl_Trfase_CsaB"/>
</dbReference>
<name>K9W2J8_9CYAN</name>
<dbReference type="GO" id="GO:0016740">
    <property type="term" value="F:transferase activity"/>
    <property type="evidence" value="ECO:0007669"/>
    <property type="project" value="UniProtKB-KW"/>
</dbReference>
<evidence type="ECO:0000259" key="1">
    <source>
        <dbReference type="Pfam" id="PF04230"/>
    </source>
</evidence>
<reference evidence="2 3" key="1">
    <citation type="submission" date="2012-06" db="EMBL/GenBank/DDBJ databases">
        <title>Finished chromosome of genome of Crinalium epipsammum PCC 9333.</title>
        <authorList>
            <consortium name="US DOE Joint Genome Institute"/>
            <person name="Gugger M."/>
            <person name="Coursin T."/>
            <person name="Rippka R."/>
            <person name="Tandeau De Marsac N."/>
            <person name="Huntemann M."/>
            <person name="Wei C.-L."/>
            <person name="Han J."/>
            <person name="Detter J.C."/>
            <person name="Han C."/>
            <person name="Tapia R."/>
            <person name="Davenport K."/>
            <person name="Daligault H."/>
            <person name="Erkkila T."/>
            <person name="Gu W."/>
            <person name="Munk A.C.C."/>
            <person name="Teshima H."/>
            <person name="Xu Y."/>
            <person name="Chain P."/>
            <person name="Chen A."/>
            <person name="Krypides N."/>
            <person name="Mavromatis K."/>
            <person name="Markowitz V."/>
            <person name="Szeto E."/>
            <person name="Ivanova N."/>
            <person name="Mikhailova N."/>
            <person name="Ovchinnikova G."/>
            <person name="Pagani I."/>
            <person name="Pati A."/>
            <person name="Goodwin L."/>
            <person name="Peters L."/>
            <person name="Pitluck S."/>
            <person name="Woyke T."/>
            <person name="Kerfeld C."/>
        </authorList>
    </citation>
    <scope>NUCLEOTIDE SEQUENCE [LARGE SCALE GENOMIC DNA]</scope>
    <source>
        <strain evidence="2 3">PCC 9333</strain>
    </source>
</reference>
<dbReference type="Proteomes" id="UP000010472">
    <property type="component" value="Chromosome"/>
</dbReference>
<keyword evidence="2" id="KW-0808">Transferase</keyword>
<protein>
    <submittedName>
        <fullName evidence="2">Polysaccharide pyruvyl transferase CsaB</fullName>
    </submittedName>
</protein>
<dbReference type="EMBL" id="CP003620">
    <property type="protein sequence ID" value="AFZ13987.1"/>
    <property type="molecule type" value="Genomic_DNA"/>
</dbReference>
<evidence type="ECO:0000313" key="2">
    <source>
        <dbReference type="EMBL" id="AFZ13987.1"/>
    </source>
</evidence>
<dbReference type="HOGENOM" id="CLU_039510_0_0_3"/>
<evidence type="ECO:0000313" key="3">
    <source>
        <dbReference type="Proteomes" id="UP000010472"/>
    </source>
</evidence>